<dbReference type="STRING" id="1469647.BC351_04135"/>
<dbReference type="EMBL" id="MBTG01000012">
    <property type="protein sequence ID" value="OPH57711.1"/>
    <property type="molecule type" value="Genomic_DNA"/>
</dbReference>
<keyword evidence="3" id="KW-1185">Reference proteome</keyword>
<comment type="caution">
    <text evidence="2">The sequence shown here is derived from an EMBL/GenBank/DDBJ whole genome shotgun (WGS) entry which is preliminary data.</text>
</comment>
<sequence length="545" mass="62318">MPYQIFHTNEWLYPDTLISESGPDSISLSTARGSRAGCQILIQLEDVGAPLSWTYTPTPSAAMNCDNIQMELFRLRDVLVNENTGPKYSTIPVGTPADYITRPAPFRVYDALQRVDQAFTTSSPKEALYVSWHIPASLLPSIYHGEICLTAGNQAINIPVTLEVFQAVVPEQETLAITNWLSNQNAATYHGLELWSEDHWHMLRKYGEAMRRTRQTHFLVGLELIDIQEDTGRYTFDFTKVKRYIELFLSLGFTGIEGGHLASRTGWDDPLFVLNYRNDIKATSPEGYTFLAQFLPAWQQFLQQHDWLDRTIQHVADEPIQQSASDFRILSSIVRKFMPGVKLIEAMIYPHIEGSLDIWVPTNEGFDQHQAHFQHLQNLGETVWFYTCWNPGGHYLNRFLDIPLLKTRYLHWGNYKYGLKGYLHWGFNMYLDNQDPFELTCPYLAPGVHAKRVPSGDTHIVYPDAEGPMLSMRLEAMRLGVEDYELLQLLAGVNKPLADEILQSCFFSFTGVETNSVNFDLAHRRLLEAVSASCYNFPENERVLT</sequence>
<dbReference type="OrthoDB" id="197680at2"/>
<dbReference type="Proteomes" id="UP000190626">
    <property type="component" value="Unassembled WGS sequence"/>
</dbReference>
<organism evidence="2 3">
    <name type="scientific">Paenibacillus ferrarius</name>
    <dbReference type="NCBI Taxonomy" id="1469647"/>
    <lineage>
        <taxon>Bacteria</taxon>
        <taxon>Bacillati</taxon>
        <taxon>Bacillota</taxon>
        <taxon>Bacilli</taxon>
        <taxon>Bacillales</taxon>
        <taxon>Paenibacillaceae</taxon>
        <taxon>Paenibacillus</taxon>
    </lineage>
</organism>
<name>A0A1V4HKC9_9BACL</name>
<dbReference type="AlphaFoldDB" id="A0A1V4HKC9"/>
<proteinExistence type="predicted"/>
<feature type="domain" description="Glycoside hydrolase 123 catalytic" evidence="1">
    <location>
        <begin position="180"/>
        <end position="490"/>
    </location>
</feature>
<protein>
    <recommendedName>
        <fullName evidence="1">Glycoside hydrolase 123 catalytic domain-containing protein</fullName>
    </recommendedName>
</protein>
<evidence type="ECO:0000259" key="1">
    <source>
        <dbReference type="Pfam" id="PF13320"/>
    </source>
</evidence>
<evidence type="ECO:0000313" key="2">
    <source>
        <dbReference type="EMBL" id="OPH57711.1"/>
    </source>
</evidence>
<reference evidence="3" key="1">
    <citation type="submission" date="2016-07" db="EMBL/GenBank/DDBJ databases">
        <authorList>
            <person name="Florea S."/>
            <person name="Webb J.S."/>
            <person name="Jaromczyk J."/>
            <person name="Schardl C.L."/>
        </authorList>
    </citation>
    <scope>NUCLEOTIDE SEQUENCE [LARGE SCALE GENOMIC DNA]</scope>
    <source>
        <strain evidence="3">CY1</strain>
    </source>
</reference>
<dbReference type="InterPro" id="IPR025150">
    <property type="entry name" value="GH123_cat"/>
</dbReference>
<gene>
    <name evidence="2" type="ORF">BC351_04135</name>
</gene>
<evidence type="ECO:0000313" key="3">
    <source>
        <dbReference type="Proteomes" id="UP000190626"/>
    </source>
</evidence>
<dbReference type="RefSeq" id="WP_079413195.1">
    <property type="nucleotide sequence ID" value="NZ_MBTG01000012.1"/>
</dbReference>
<accession>A0A1V4HKC9</accession>
<dbReference type="Pfam" id="PF13320">
    <property type="entry name" value="GH123_cat"/>
    <property type="match status" value="1"/>
</dbReference>